<protein>
    <submittedName>
        <fullName evidence="1">Dipeptidase</fullName>
    </submittedName>
</protein>
<dbReference type="PANTHER" id="PTHR10443:SF12">
    <property type="entry name" value="DIPEPTIDASE"/>
    <property type="match status" value="1"/>
</dbReference>
<dbReference type="GO" id="GO:0070573">
    <property type="term" value="F:metallodipeptidase activity"/>
    <property type="evidence" value="ECO:0007669"/>
    <property type="project" value="InterPro"/>
</dbReference>
<dbReference type="KEGG" id="bbr:BB0772"/>
<dbReference type="CDD" id="cd01301">
    <property type="entry name" value="rDP_like"/>
    <property type="match status" value="1"/>
</dbReference>
<dbReference type="PANTHER" id="PTHR10443">
    <property type="entry name" value="MICROSOMAL DIPEPTIDASE"/>
    <property type="match status" value="1"/>
</dbReference>
<reference evidence="1 2" key="1">
    <citation type="journal article" date="2003" name="Nat. Genet.">
        <title>Comparative analysis of the genome sequences of Bordetella pertussis, Bordetella parapertussis and Bordetella bronchiseptica.</title>
        <authorList>
            <person name="Parkhill J."/>
            <person name="Sebaihia M."/>
            <person name="Preston A."/>
            <person name="Murphy L.D."/>
            <person name="Thomson N.R."/>
            <person name="Harris D.E."/>
            <person name="Holden M.T.G."/>
            <person name="Churcher C.M."/>
            <person name="Bentley S.D."/>
            <person name="Mungall K.L."/>
            <person name="Cerdeno-Tarraga A.-M."/>
            <person name="Temple L."/>
            <person name="James K.D."/>
            <person name="Harris B."/>
            <person name="Quail M.A."/>
            <person name="Achtman M."/>
            <person name="Atkin R."/>
            <person name="Baker S."/>
            <person name="Basham D."/>
            <person name="Bason N."/>
            <person name="Cherevach I."/>
            <person name="Chillingworth T."/>
            <person name="Collins M."/>
            <person name="Cronin A."/>
            <person name="Davis P."/>
            <person name="Doggett J."/>
            <person name="Feltwell T."/>
            <person name="Goble A."/>
            <person name="Hamlin N."/>
            <person name="Hauser H."/>
            <person name="Holroyd S."/>
            <person name="Jagels K."/>
            <person name="Leather S."/>
            <person name="Moule S."/>
            <person name="Norberczak H."/>
            <person name="O'Neil S."/>
            <person name="Ormond D."/>
            <person name="Price C."/>
            <person name="Rabbinowitsch E."/>
            <person name="Rutter S."/>
            <person name="Sanders M."/>
            <person name="Saunders D."/>
            <person name="Seeger K."/>
            <person name="Sharp S."/>
            <person name="Simmonds M."/>
            <person name="Skelton J."/>
            <person name="Squares R."/>
            <person name="Squares S."/>
            <person name="Stevens K."/>
            <person name="Unwin L."/>
            <person name="Whitehead S."/>
            <person name="Barrell B.G."/>
            <person name="Maskell D.J."/>
        </authorList>
    </citation>
    <scope>NUCLEOTIDE SEQUENCE [LARGE SCALE GENOMIC DNA]</scope>
    <source>
        <strain evidence="1 2">ATCC BAA-588 / NCTC 13252 / RB50</strain>
    </source>
</reference>
<dbReference type="Gene3D" id="3.20.20.140">
    <property type="entry name" value="Metal-dependent hydrolases"/>
    <property type="match status" value="1"/>
</dbReference>
<sequence length="357" mass="38538">MISSGREADSHFVQGEMQMALAADLHRDAVVVDGLVFFSDGSTRDMLAGGVSAINLTVTEMSADFEQALKDVMAWRQRCQDPASGWTLVERAADIARAKREGKLGLIMGWQNARPLGDRLERIALFHTLGMRVIQLTYNEANLIGDGCLEKRNAGLSNLGIEMVREMNRVGIAIDLSHCAEQTCLDAARHSTRPVLLTHANANAVIARPRNKSDAVIKAVAATGGVIGCSIHAYLNWRGQAGQQPTLDDFVANIRYIGDLVGYEHVGIGTDFPAVDTYEAVRHVMVMSRTKYAASGGDFSNAFGDVMEARYPVETPTPAQFGGLTEALARGGLSDAQIRGVLGGNFVRAFDACWQPA</sequence>
<evidence type="ECO:0000313" key="2">
    <source>
        <dbReference type="Proteomes" id="UP000001027"/>
    </source>
</evidence>
<dbReference type="AlphaFoldDB" id="A0A0H3LR64"/>
<name>A0A0H3LR64_BORBR</name>
<dbReference type="Pfam" id="PF01244">
    <property type="entry name" value="Peptidase_M19"/>
    <property type="match status" value="1"/>
</dbReference>
<proteinExistence type="predicted"/>
<dbReference type="InterPro" id="IPR032466">
    <property type="entry name" value="Metal_Hydrolase"/>
</dbReference>
<dbReference type="GO" id="GO:0006508">
    <property type="term" value="P:proteolysis"/>
    <property type="evidence" value="ECO:0007669"/>
    <property type="project" value="InterPro"/>
</dbReference>
<accession>A0A0H3LR64</accession>
<gene>
    <name evidence="1" type="ordered locus">BB0772</name>
</gene>
<dbReference type="HOGENOM" id="CLU_031404_2_0_4"/>
<dbReference type="eggNOG" id="COG2355">
    <property type="taxonomic scope" value="Bacteria"/>
</dbReference>
<dbReference type="PROSITE" id="PS51365">
    <property type="entry name" value="RENAL_DIPEPTIDASE_2"/>
    <property type="match status" value="1"/>
</dbReference>
<dbReference type="EMBL" id="BX640439">
    <property type="protein sequence ID" value="CAE31271.1"/>
    <property type="molecule type" value="Genomic_DNA"/>
</dbReference>
<organism evidence="1 2">
    <name type="scientific">Bordetella bronchiseptica (strain ATCC BAA-588 / NCTC 13252 / RB50)</name>
    <name type="common">Alcaligenes bronchisepticus</name>
    <dbReference type="NCBI Taxonomy" id="257310"/>
    <lineage>
        <taxon>Bacteria</taxon>
        <taxon>Pseudomonadati</taxon>
        <taxon>Pseudomonadota</taxon>
        <taxon>Betaproteobacteria</taxon>
        <taxon>Burkholderiales</taxon>
        <taxon>Alcaligenaceae</taxon>
        <taxon>Bordetella</taxon>
    </lineage>
</organism>
<evidence type="ECO:0000313" key="1">
    <source>
        <dbReference type="EMBL" id="CAE31271.1"/>
    </source>
</evidence>
<dbReference type="Proteomes" id="UP000001027">
    <property type="component" value="Chromosome"/>
</dbReference>
<dbReference type="SUPFAM" id="SSF51556">
    <property type="entry name" value="Metallo-dependent hydrolases"/>
    <property type="match status" value="1"/>
</dbReference>
<dbReference type="InterPro" id="IPR008257">
    <property type="entry name" value="Pept_M19"/>
</dbReference>